<evidence type="ECO:0000256" key="1">
    <source>
        <dbReference type="ARBA" id="ARBA00009054"/>
    </source>
</evidence>
<dbReference type="OrthoDB" id="9812586at2"/>
<comment type="subcellular location">
    <subcellularLocation>
        <location evidence="3">Cytoplasm</location>
    </subcellularLocation>
</comment>
<dbReference type="HAMAP" id="MF_01151">
    <property type="entry name" value="GrpE"/>
    <property type="match status" value="1"/>
</dbReference>
<dbReference type="Gene3D" id="3.90.20.20">
    <property type="match status" value="1"/>
</dbReference>
<evidence type="ECO:0000256" key="3">
    <source>
        <dbReference type="HAMAP-Rule" id="MF_01151"/>
    </source>
</evidence>
<dbReference type="SUPFAM" id="SSF51064">
    <property type="entry name" value="Head domain of nucleotide exchange factor GrpE"/>
    <property type="match status" value="1"/>
</dbReference>
<evidence type="ECO:0000256" key="4">
    <source>
        <dbReference type="RuleBase" id="RU000639"/>
    </source>
</evidence>
<dbReference type="EMBL" id="FQXP01000009">
    <property type="protein sequence ID" value="SHI02043.1"/>
    <property type="molecule type" value="Genomic_DNA"/>
</dbReference>
<sequence length="206" mass="23260">MVDNKESKLNEECKENTSTEFEVGCDAATEECIEETEATSEETSEEVLDFTKVLKDKVAALEEEVKLLNNKLETAGDRFIKLSAEYDNFRKRTNKEKENIYTDACADVLKEFLPVLDNLERSVAVGGDIEDFKTGIEMVIRGFKDSLVKLNVEEVESEGEFDPNLHNAVMHIEDSSLGANQIVEVFLKGYKRGDKVLRYSMVKVAN</sequence>
<dbReference type="InterPro" id="IPR009012">
    <property type="entry name" value="GrpE_head"/>
</dbReference>
<dbReference type="GO" id="GO:0000774">
    <property type="term" value="F:adenyl-nucleotide exchange factor activity"/>
    <property type="evidence" value="ECO:0007669"/>
    <property type="project" value="InterPro"/>
</dbReference>
<dbReference type="Proteomes" id="UP000184526">
    <property type="component" value="Unassembled WGS sequence"/>
</dbReference>
<dbReference type="GO" id="GO:0005737">
    <property type="term" value="C:cytoplasm"/>
    <property type="evidence" value="ECO:0007669"/>
    <property type="project" value="UniProtKB-SubCell"/>
</dbReference>
<reference evidence="7 8" key="1">
    <citation type="submission" date="2016-11" db="EMBL/GenBank/DDBJ databases">
        <authorList>
            <person name="Jaros S."/>
            <person name="Januszkiewicz K."/>
            <person name="Wedrychowicz H."/>
        </authorList>
    </citation>
    <scope>NUCLEOTIDE SEQUENCE [LARGE SCALE GENOMIC DNA]</scope>
    <source>
        <strain evidence="7 8">DSM 3089</strain>
    </source>
</reference>
<organism evidence="7 8">
    <name type="scientific">Clostridium collagenovorans DSM 3089</name>
    <dbReference type="NCBI Taxonomy" id="1121306"/>
    <lineage>
        <taxon>Bacteria</taxon>
        <taxon>Bacillati</taxon>
        <taxon>Bacillota</taxon>
        <taxon>Clostridia</taxon>
        <taxon>Eubacteriales</taxon>
        <taxon>Clostridiaceae</taxon>
        <taxon>Clostridium</taxon>
    </lineage>
</organism>
<keyword evidence="3" id="KW-0963">Cytoplasm</keyword>
<dbReference type="AlphaFoldDB" id="A0A1M5XRZ3"/>
<keyword evidence="6" id="KW-0175">Coiled coil</keyword>
<feature type="coiled-coil region" evidence="6">
    <location>
        <begin position="51"/>
        <end position="78"/>
    </location>
</feature>
<comment type="similarity">
    <text evidence="1 3 5">Belongs to the GrpE family.</text>
</comment>
<keyword evidence="3 4" id="KW-0346">Stress response</keyword>
<comment type="function">
    <text evidence="3 4">Participates actively in the response to hyperosmotic and heat shock by preventing the aggregation of stress-denatured proteins, in association with DnaK and GrpE. It is the nucleotide exchange factor for DnaK and may function as a thermosensor. Unfolded proteins bind initially to DnaJ; upon interaction with the DnaJ-bound protein, DnaK hydrolyzes its bound ATP, resulting in the formation of a stable complex. GrpE releases ADP from DnaK; ATP binding to DnaK triggers the release of the substrate protein, thus completing the reaction cycle. Several rounds of ATP-dependent interactions between DnaJ, DnaK and GrpE are required for fully efficient folding.</text>
</comment>
<proteinExistence type="inferred from homology"/>
<dbReference type="InterPro" id="IPR013805">
    <property type="entry name" value="GrpE_CC"/>
</dbReference>
<comment type="subunit">
    <text evidence="3">Homodimer.</text>
</comment>
<evidence type="ECO:0000256" key="2">
    <source>
        <dbReference type="ARBA" id="ARBA00023186"/>
    </source>
</evidence>
<dbReference type="PANTHER" id="PTHR21237">
    <property type="entry name" value="GRPE PROTEIN"/>
    <property type="match status" value="1"/>
</dbReference>
<keyword evidence="8" id="KW-1185">Reference proteome</keyword>
<evidence type="ECO:0000313" key="8">
    <source>
        <dbReference type="Proteomes" id="UP000184526"/>
    </source>
</evidence>
<evidence type="ECO:0000256" key="6">
    <source>
        <dbReference type="SAM" id="Coils"/>
    </source>
</evidence>
<dbReference type="NCBIfam" id="NF010738">
    <property type="entry name" value="PRK14140.1"/>
    <property type="match status" value="1"/>
</dbReference>
<dbReference type="GO" id="GO:0051082">
    <property type="term" value="F:unfolded protein binding"/>
    <property type="evidence" value="ECO:0007669"/>
    <property type="project" value="TreeGrafter"/>
</dbReference>
<accession>A0A1M5XRZ3</accession>
<dbReference type="Pfam" id="PF01025">
    <property type="entry name" value="GrpE"/>
    <property type="match status" value="1"/>
</dbReference>
<dbReference type="PANTHER" id="PTHR21237:SF23">
    <property type="entry name" value="GRPE PROTEIN HOMOLOG, MITOCHONDRIAL"/>
    <property type="match status" value="1"/>
</dbReference>
<keyword evidence="2 3" id="KW-0143">Chaperone</keyword>
<dbReference type="PRINTS" id="PR00773">
    <property type="entry name" value="GRPEPROTEIN"/>
</dbReference>
<protein>
    <recommendedName>
        <fullName evidence="3 4">Protein GrpE</fullName>
    </recommendedName>
    <alternativeName>
        <fullName evidence="3">HSP-70 cofactor</fullName>
    </alternativeName>
</protein>
<dbReference type="InterPro" id="IPR000740">
    <property type="entry name" value="GrpE"/>
</dbReference>
<dbReference type="Gene3D" id="2.30.22.10">
    <property type="entry name" value="Head domain of nucleotide exchange factor GrpE"/>
    <property type="match status" value="1"/>
</dbReference>
<evidence type="ECO:0000313" key="7">
    <source>
        <dbReference type="EMBL" id="SHI02043.1"/>
    </source>
</evidence>
<dbReference type="CDD" id="cd00446">
    <property type="entry name" value="GrpE"/>
    <property type="match status" value="1"/>
</dbReference>
<dbReference type="GO" id="GO:0051087">
    <property type="term" value="F:protein-folding chaperone binding"/>
    <property type="evidence" value="ECO:0007669"/>
    <property type="project" value="InterPro"/>
</dbReference>
<dbReference type="GO" id="GO:0006457">
    <property type="term" value="P:protein folding"/>
    <property type="evidence" value="ECO:0007669"/>
    <property type="project" value="InterPro"/>
</dbReference>
<dbReference type="GO" id="GO:0042803">
    <property type="term" value="F:protein homodimerization activity"/>
    <property type="evidence" value="ECO:0007669"/>
    <property type="project" value="InterPro"/>
</dbReference>
<gene>
    <name evidence="3" type="primary">grpE</name>
    <name evidence="7" type="ORF">SAMN02745196_02388</name>
</gene>
<evidence type="ECO:0000256" key="5">
    <source>
        <dbReference type="RuleBase" id="RU004478"/>
    </source>
</evidence>
<dbReference type="STRING" id="1121306.SAMN02745196_02388"/>
<dbReference type="SUPFAM" id="SSF58014">
    <property type="entry name" value="Coiled-coil domain of nucleotide exchange factor GrpE"/>
    <property type="match status" value="1"/>
</dbReference>
<dbReference type="PROSITE" id="PS01071">
    <property type="entry name" value="GRPE"/>
    <property type="match status" value="1"/>
</dbReference>
<dbReference type="NCBIfam" id="NF010757">
    <property type="entry name" value="PRK14160.1"/>
    <property type="match status" value="1"/>
</dbReference>
<name>A0A1M5XRZ3_9CLOT</name>